<keyword evidence="3" id="KW-1133">Transmembrane helix</keyword>
<feature type="transmembrane region" description="Helical" evidence="3">
    <location>
        <begin position="108"/>
        <end position="130"/>
    </location>
</feature>
<dbReference type="SUPFAM" id="SSF69593">
    <property type="entry name" value="Glycerol-3-phosphate (1)-acyltransferase"/>
    <property type="match status" value="1"/>
</dbReference>
<dbReference type="Gramene" id="AET0Gv20000300.7">
    <property type="protein sequence ID" value="AET0Gv20000300.7"/>
    <property type="gene ID" value="AET0Gv20000300"/>
</dbReference>
<evidence type="ECO:0000313" key="6">
    <source>
        <dbReference type="Proteomes" id="UP000015105"/>
    </source>
</evidence>
<dbReference type="GO" id="GO:0006654">
    <property type="term" value="P:phosphatidic acid biosynthetic process"/>
    <property type="evidence" value="ECO:0007669"/>
    <property type="project" value="TreeGrafter"/>
</dbReference>
<dbReference type="AlphaFoldDB" id="A0A452XAW7"/>
<reference evidence="6" key="1">
    <citation type="journal article" date="2014" name="Science">
        <title>Ancient hybridizations among the ancestral genomes of bread wheat.</title>
        <authorList>
            <consortium name="International Wheat Genome Sequencing Consortium,"/>
            <person name="Marcussen T."/>
            <person name="Sandve S.R."/>
            <person name="Heier L."/>
            <person name="Spannagl M."/>
            <person name="Pfeifer M."/>
            <person name="Jakobsen K.S."/>
            <person name="Wulff B.B."/>
            <person name="Steuernagel B."/>
            <person name="Mayer K.F."/>
            <person name="Olsen O.A."/>
        </authorList>
    </citation>
    <scope>NUCLEOTIDE SEQUENCE [LARGE SCALE GENOMIC DNA]</scope>
    <source>
        <strain evidence="6">cv. AL8/78</strain>
    </source>
</reference>
<reference evidence="5" key="3">
    <citation type="submission" date="2019-03" db="UniProtKB">
        <authorList>
            <consortium name="EnsemblPlants"/>
        </authorList>
    </citation>
    <scope>IDENTIFICATION</scope>
</reference>
<dbReference type="SMART" id="SM00563">
    <property type="entry name" value="PlsC"/>
    <property type="match status" value="1"/>
</dbReference>
<dbReference type="PANTHER" id="PTHR10434">
    <property type="entry name" value="1-ACYL-SN-GLYCEROL-3-PHOSPHATE ACYLTRANSFERASE"/>
    <property type="match status" value="1"/>
</dbReference>
<evidence type="ECO:0000256" key="3">
    <source>
        <dbReference type="SAM" id="Phobius"/>
    </source>
</evidence>
<evidence type="ECO:0000313" key="5">
    <source>
        <dbReference type="EnsemblPlants" id="AET0Gv20000300.6"/>
    </source>
</evidence>
<proteinExistence type="predicted"/>
<dbReference type="PANTHER" id="PTHR10434:SF60">
    <property type="entry name" value="1-ACYL-SN-GLYCEROL-3-PHOSPHATE ACYLTRANSFERASE LPAT1, CHLOROPLASTIC"/>
    <property type="match status" value="1"/>
</dbReference>
<feature type="transmembrane region" description="Helical" evidence="3">
    <location>
        <begin position="16"/>
        <end position="41"/>
    </location>
</feature>
<keyword evidence="6" id="KW-1185">Reference proteome</keyword>
<dbReference type="InterPro" id="IPR002123">
    <property type="entry name" value="Plipid/glycerol_acylTrfase"/>
</dbReference>
<dbReference type="Proteomes" id="UP000015105">
    <property type="component" value="Unassembled WGS sequence"/>
</dbReference>
<name>A0A452XAW7_AEGTS</name>
<dbReference type="Pfam" id="PF01553">
    <property type="entry name" value="Acyltransferase"/>
    <property type="match status" value="1"/>
</dbReference>
<keyword evidence="3" id="KW-0472">Membrane</keyword>
<dbReference type="CDD" id="cd07989">
    <property type="entry name" value="LPLAT_AGPAT-like"/>
    <property type="match status" value="1"/>
</dbReference>
<protein>
    <recommendedName>
        <fullName evidence="4">Phospholipid/glycerol acyltransferase domain-containing protein</fullName>
    </recommendedName>
</protein>
<keyword evidence="2" id="KW-0012">Acyltransferase</keyword>
<organism evidence="5 6">
    <name type="scientific">Aegilops tauschii subsp. strangulata</name>
    <name type="common">Goatgrass</name>
    <dbReference type="NCBI Taxonomy" id="200361"/>
    <lineage>
        <taxon>Eukaryota</taxon>
        <taxon>Viridiplantae</taxon>
        <taxon>Streptophyta</taxon>
        <taxon>Embryophyta</taxon>
        <taxon>Tracheophyta</taxon>
        <taxon>Spermatophyta</taxon>
        <taxon>Magnoliopsida</taxon>
        <taxon>Liliopsida</taxon>
        <taxon>Poales</taxon>
        <taxon>Poaceae</taxon>
        <taxon>BOP clade</taxon>
        <taxon>Pooideae</taxon>
        <taxon>Triticodae</taxon>
        <taxon>Triticeae</taxon>
        <taxon>Triticinae</taxon>
        <taxon>Aegilops</taxon>
    </lineage>
</organism>
<accession>A0A452XAW7</accession>
<evidence type="ECO:0000256" key="1">
    <source>
        <dbReference type="ARBA" id="ARBA00022679"/>
    </source>
</evidence>
<feature type="domain" description="Phospholipid/glycerol acyltransferase" evidence="4">
    <location>
        <begin position="84"/>
        <end position="228"/>
    </location>
</feature>
<dbReference type="Gramene" id="AET0Gv20000300.6">
    <property type="protein sequence ID" value="AET0Gv20000300.6"/>
    <property type="gene ID" value="AET0Gv20000300"/>
</dbReference>
<dbReference type="Gramene" id="AET0Gv20000300.8">
    <property type="protein sequence ID" value="AET0Gv20000300.8"/>
    <property type="gene ID" value="AET0Gv20000300"/>
</dbReference>
<dbReference type="EnsemblPlants" id="AET0Gv20000300.7">
    <property type="protein sequence ID" value="AET0Gv20000300.7"/>
    <property type="gene ID" value="AET0Gv20000300"/>
</dbReference>
<evidence type="ECO:0000256" key="2">
    <source>
        <dbReference type="ARBA" id="ARBA00023315"/>
    </source>
</evidence>
<dbReference type="GO" id="GO:0003841">
    <property type="term" value="F:1-acylglycerol-3-phosphate O-acyltransferase activity"/>
    <property type="evidence" value="ECO:0007669"/>
    <property type="project" value="TreeGrafter"/>
</dbReference>
<keyword evidence="3" id="KW-0812">Transmembrane</keyword>
<reference evidence="6" key="2">
    <citation type="journal article" date="2017" name="Nat. Plants">
        <title>The Aegilops tauschii genome reveals multiple impacts of transposons.</title>
        <authorList>
            <person name="Zhao G."/>
            <person name="Zou C."/>
            <person name="Li K."/>
            <person name="Wang K."/>
            <person name="Li T."/>
            <person name="Gao L."/>
            <person name="Zhang X."/>
            <person name="Wang H."/>
            <person name="Yang Z."/>
            <person name="Liu X."/>
            <person name="Jiang W."/>
            <person name="Mao L."/>
            <person name="Kong X."/>
            <person name="Jiao Y."/>
            <person name="Jia J."/>
        </authorList>
    </citation>
    <scope>NUCLEOTIDE SEQUENCE [LARGE SCALE GENOMIC DNA]</scope>
    <source>
        <strain evidence="6">cv. AL8/78</strain>
    </source>
</reference>
<keyword evidence="1" id="KW-0808">Transferase</keyword>
<dbReference type="EnsemblPlants" id="AET0Gv20000300.8">
    <property type="protein sequence ID" value="AET0Gv20000300.8"/>
    <property type="gene ID" value="AET0Gv20000300"/>
</dbReference>
<dbReference type="EnsemblPlants" id="AET0Gv20000300.6">
    <property type="protein sequence ID" value="AET0Gv20000300.6"/>
    <property type="gene ID" value="AET0Gv20000300"/>
</dbReference>
<sequence length="281" mass="31619">SSGLSDLQVASRIRGVFFYAVTAVAAIFLFIAMVVVHPLVLLFDRHRRRAQHYIAKIWATLTVSMFYKLEVEGMENLPPNSSPAVFVANHQSFLDIYTLLTLGRCFKFISKTSIFMLPIIGWAMYLLGVIPLRRMDSRSQLDCLKRCVDLVKKGASVFFFPEGTRSKDGKLGIFKVRFRRMLFYSCVYYAISFQFREVLTFYNYPQRGAFSVAAKTGVPVIPITLLGTGKLMPPGMESNLNSGSVKVIIHRPIEGNDAEKLCTDARNVIADTLLLHGYGVH</sequence>
<evidence type="ECO:0000259" key="4">
    <source>
        <dbReference type="SMART" id="SM00563"/>
    </source>
</evidence>